<organism evidence="3 4">
    <name type="scientific">Champsocephalus gunnari</name>
    <name type="common">Mackerel icefish</name>
    <dbReference type="NCBI Taxonomy" id="52237"/>
    <lineage>
        <taxon>Eukaryota</taxon>
        <taxon>Metazoa</taxon>
        <taxon>Chordata</taxon>
        <taxon>Craniata</taxon>
        <taxon>Vertebrata</taxon>
        <taxon>Euteleostomi</taxon>
        <taxon>Actinopterygii</taxon>
        <taxon>Neopterygii</taxon>
        <taxon>Teleostei</taxon>
        <taxon>Neoteleostei</taxon>
        <taxon>Acanthomorphata</taxon>
        <taxon>Eupercaria</taxon>
        <taxon>Perciformes</taxon>
        <taxon>Notothenioidei</taxon>
        <taxon>Channichthyidae</taxon>
        <taxon>Champsocephalus</taxon>
    </lineage>
</organism>
<gene>
    <name evidence="3" type="ORF">CgunFtcFv8_005992</name>
</gene>
<protein>
    <recommendedName>
        <fullName evidence="5">Tetratricopeptide repeat protein 39B</fullName>
    </recommendedName>
</protein>
<dbReference type="PANTHER" id="PTHR31859">
    <property type="entry name" value="TETRATRICOPEPTIDE REPEAT PROTEIN 39 FAMILY MEMBER"/>
    <property type="match status" value="1"/>
</dbReference>
<keyword evidence="2" id="KW-0802">TPR repeat</keyword>
<reference evidence="3 4" key="1">
    <citation type="journal article" date="2023" name="Mol. Biol. Evol.">
        <title>Genomics of Secondarily Temperate Adaptation in the Only Non-Antarctic Icefish.</title>
        <authorList>
            <person name="Rivera-Colon A.G."/>
            <person name="Rayamajhi N."/>
            <person name="Minhas B.F."/>
            <person name="Madrigal G."/>
            <person name="Bilyk K.T."/>
            <person name="Yoon V."/>
            <person name="Hune M."/>
            <person name="Gregory S."/>
            <person name="Cheng C.H.C."/>
            <person name="Catchen J.M."/>
        </authorList>
    </citation>
    <scope>NUCLEOTIDE SEQUENCE [LARGE SCALE GENOMIC DNA]</scope>
    <source>
        <tissue evidence="3">White muscle</tissue>
    </source>
</reference>
<dbReference type="AlphaFoldDB" id="A0AAN8BZI8"/>
<accession>A0AAN8BZI8</accession>
<evidence type="ECO:0000256" key="1">
    <source>
        <dbReference type="ARBA" id="ARBA00022737"/>
    </source>
</evidence>
<name>A0AAN8BZI8_CHAGU</name>
<comment type="caution">
    <text evidence="3">The sequence shown here is derived from an EMBL/GenBank/DDBJ whole genome shotgun (WGS) entry which is preliminary data.</text>
</comment>
<dbReference type="PANTHER" id="PTHR31859:SF4">
    <property type="entry name" value="TETRATRICOPEPTIDE REPEAT PROTEIN 39B"/>
    <property type="match status" value="1"/>
</dbReference>
<keyword evidence="4" id="KW-1185">Reference proteome</keyword>
<evidence type="ECO:0000313" key="4">
    <source>
        <dbReference type="Proteomes" id="UP001331515"/>
    </source>
</evidence>
<sequence length="276" mass="31082">MAHHVGNGGAEEEDCFEDAYDRIPAACKMDLHTAIQETQCALNLVLNNKFSEALDLLKPWSRDSMYHALGYSTILVMQATMTFEHRDIQTAMSTIKDALQTCQRFRKRNSVVGSLSSLISKQSNLQEEEMHAEICYAECLLQKATLTFVQDENMISFIKGGLKIRTSYQIYKECQNSLSAARDVQSDAFKQFEGGVKLGIGSFNLMLSLLPQRILRLLEFIGFSGNRGFGLSQLREGASSQSLRSVLCALTLLFYNTYVSLILGRKTFLYRHGRLD</sequence>
<evidence type="ECO:0008006" key="5">
    <source>
        <dbReference type="Google" id="ProtNLM"/>
    </source>
</evidence>
<evidence type="ECO:0000256" key="2">
    <source>
        <dbReference type="ARBA" id="ARBA00022803"/>
    </source>
</evidence>
<dbReference type="InterPro" id="IPR019412">
    <property type="entry name" value="IML2/TPR_39"/>
</dbReference>
<dbReference type="Pfam" id="PF10300">
    <property type="entry name" value="Iml2-TPR_39"/>
    <property type="match status" value="1"/>
</dbReference>
<dbReference type="EMBL" id="JAURVH010001535">
    <property type="protein sequence ID" value="KAK5893085.1"/>
    <property type="molecule type" value="Genomic_DNA"/>
</dbReference>
<proteinExistence type="predicted"/>
<evidence type="ECO:0000313" key="3">
    <source>
        <dbReference type="EMBL" id="KAK5893085.1"/>
    </source>
</evidence>
<dbReference type="Proteomes" id="UP001331515">
    <property type="component" value="Unassembled WGS sequence"/>
</dbReference>
<keyword evidence="1" id="KW-0677">Repeat</keyword>